<feature type="region of interest" description="Disordered" evidence="1">
    <location>
        <begin position="582"/>
        <end position="661"/>
    </location>
</feature>
<feature type="compositionally biased region" description="Low complexity" evidence="1">
    <location>
        <begin position="98"/>
        <end position="113"/>
    </location>
</feature>
<evidence type="ECO:0000259" key="2">
    <source>
        <dbReference type="Pfam" id="PF13259"/>
    </source>
</evidence>
<proteinExistence type="predicted"/>
<feature type="compositionally biased region" description="Low complexity" evidence="1">
    <location>
        <begin position="132"/>
        <end position="143"/>
    </location>
</feature>
<reference evidence="3" key="1">
    <citation type="submission" date="2021-07" db="EMBL/GenBank/DDBJ databases">
        <authorList>
            <person name="Durling M."/>
        </authorList>
    </citation>
    <scope>NUCLEOTIDE SEQUENCE</scope>
</reference>
<accession>A0A9N9L136</accession>
<feature type="compositionally biased region" description="Low complexity" evidence="1">
    <location>
        <begin position="13"/>
        <end position="25"/>
    </location>
</feature>
<dbReference type="AlphaFoldDB" id="A0A9N9L136"/>
<dbReference type="PANTHER" id="PTHR28065">
    <property type="entry name" value="FREQUENIN"/>
    <property type="match status" value="1"/>
</dbReference>
<dbReference type="Pfam" id="PF13259">
    <property type="entry name" value="clamp_Gag1-like"/>
    <property type="match status" value="1"/>
</dbReference>
<feature type="compositionally biased region" description="Basic and acidic residues" evidence="1">
    <location>
        <begin position="163"/>
        <end position="178"/>
    </location>
</feature>
<keyword evidence="4" id="KW-1185">Reference proteome</keyword>
<feature type="region of interest" description="Disordered" evidence="1">
    <location>
        <begin position="397"/>
        <end position="430"/>
    </location>
</feature>
<organism evidence="3 4">
    <name type="scientific">Hymenoscyphus fraxineus</name>
    <dbReference type="NCBI Taxonomy" id="746836"/>
    <lineage>
        <taxon>Eukaryota</taxon>
        <taxon>Fungi</taxon>
        <taxon>Dikarya</taxon>
        <taxon>Ascomycota</taxon>
        <taxon>Pezizomycotina</taxon>
        <taxon>Leotiomycetes</taxon>
        <taxon>Helotiales</taxon>
        <taxon>Helotiaceae</taxon>
        <taxon>Hymenoscyphus</taxon>
    </lineage>
</organism>
<evidence type="ECO:0000313" key="4">
    <source>
        <dbReference type="Proteomes" id="UP000696280"/>
    </source>
</evidence>
<dbReference type="InterPro" id="IPR053274">
    <property type="entry name" value="Fluconazole_resistance"/>
</dbReference>
<evidence type="ECO:0000313" key="3">
    <source>
        <dbReference type="EMBL" id="CAG8957836.1"/>
    </source>
</evidence>
<evidence type="ECO:0000256" key="1">
    <source>
        <dbReference type="SAM" id="MobiDB-lite"/>
    </source>
</evidence>
<gene>
    <name evidence="3" type="ORF">HYFRA_00000176</name>
</gene>
<feature type="region of interest" description="Disordered" evidence="1">
    <location>
        <begin position="1"/>
        <end position="49"/>
    </location>
</feature>
<feature type="compositionally biased region" description="Low complexity" evidence="1">
    <location>
        <begin position="75"/>
        <end position="86"/>
    </location>
</feature>
<dbReference type="EMBL" id="CAJVRL010000081">
    <property type="protein sequence ID" value="CAG8957836.1"/>
    <property type="molecule type" value="Genomic_DNA"/>
</dbReference>
<dbReference type="InterPro" id="IPR025124">
    <property type="entry name" value="Gag1-like_clamp"/>
</dbReference>
<protein>
    <recommendedName>
        <fullName evidence="2">Gag1-like clamp domain-containing protein</fullName>
    </recommendedName>
</protein>
<dbReference type="OrthoDB" id="5422958at2759"/>
<feature type="compositionally biased region" description="Polar residues" evidence="1">
    <location>
        <begin position="459"/>
        <end position="479"/>
    </location>
</feature>
<feature type="region of interest" description="Disordered" evidence="1">
    <location>
        <begin position="75"/>
        <end position="283"/>
    </location>
</feature>
<feature type="compositionally biased region" description="Polar residues" evidence="1">
    <location>
        <begin position="197"/>
        <end position="208"/>
    </location>
</feature>
<feature type="compositionally biased region" description="Acidic residues" evidence="1">
    <location>
        <begin position="481"/>
        <end position="492"/>
    </location>
</feature>
<feature type="domain" description="Gag1-like clamp" evidence="2">
    <location>
        <begin position="398"/>
        <end position="554"/>
    </location>
</feature>
<comment type="caution">
    <text evidence="3">The sequence shown here is derived from an EMBL/GenBank/DDBJ whole genome shotgun (WGS) entry which is preliminary data.</text>
</comment>
<feature type="region of interest" description="Disordered" evidence="1">
    <location>
        <begin position="448"/>
        <end position="506"/>
    </location>
</feature>
<name>A0A9N9L136_9HELO</name>
<dbReference type="Proteomes" id="UP000696280">
    <property type="component" value="Unassembled WGS sequence"/>
</dbReference>
<dbReference type="PANTHER" id="PTHR28065:SF1">
    <property type="entry name" value="DUF4050 DOMAIN-CONTAINING PROTEIN"/>
    <property type="match status" value="1"/>
</dbReference>
<sequence>MSATHAEDDAPISSTTRTRTGTAGSLVADPIHHQRGETPPPSPSTAAKVNASVRTCSAATVAAEPEIMATAITSLPRSPLTSLPTLKPVEEGDAVPLAAAPAAKASPHTTASHPLQNQHHELHQQCAGLGLEATEATEPTEPTGKGCKGGEANHSATAPENHSATEHQSQDKDKDKQGHGSFVASHEMTMRVKGEAPQSTVTLTSNPHQADITPLSPKTADPTSENKAPISPTGHPSGRQQPPPLSNIFHFHHGSGDNPQTPAPHPHMFFKTSHGPGTAAHRRKSLANTTAITNYEADLTSRDRAKQKEAVKKYLVEKVKDDWNWEWPRPEETSTPDNTRAMELDGVTEETPNEELEPTESIVEQWQERDEWISNASESEPEPASKVLNGIISNPRTSPFRFENPDGVGETVQNALRDRKRRRKRRNKEEMTWNDGVRCFTERRDAWTGARRKRAAPRNTAQQKRTSVSTEDGGSSTAIENEADDEWEDSDTEVPIAPPILPPTNAMRQSITPEAYNTIYDKVILQQLTPSCPMNLQDVIRSCVHGWKRDNEWPPKAAGGPIEVPKPKKKLRKLSVAGIFGLDKDKDGNKDQPTSPGGIRRGLQRLMSFGKDSVSSPTSPGLNGHVANGNGIGNLHADGPVGNGHVEVEGEEVAKPTPPPP</sequence>